<evidence type="ECO:0000256" key="9">
    <source>
        <dbReference type="ARBA" id="ARBA00023239"/>
    </source>
</evidence>
<dbReference type="AlphaFoldDB" id="A0A177MZV3"/>
<evidence type="ECO:0000256" key="11">
    <source>
        <dbReference type="RuleBase" id="RU366059"/>
    </source>
</evidence>
<reference evidence="14 15" key="1">
    <citation type="submission" date="2016-03" db="EMBL/GenBank/DDBJ databases">
        <authorList>
            <person name="Ploux O."/>
        </authorList>
    </citation>
    <scope>NUCLEOTIDE SEQUENCE [LARGE SCALE GENOMIC DNA]</scope>
    <source>
        <strain evidence="14 15">R-45378</strain>
    </source>
</reference>
<dbReference type="GO" id="GO:0009063">
    <property type="term" value="P:amino acid catabolic process"/>
    <property type="evidence" value="ECO:0007669"/>
    <property type="project" value="UniProtKB-ARBA"/>
</dbReference>
<accession>A0A177MZV3</accession>
<sequence length="459" mass="49207">MAISVFDIFKIGIGPSSSHTVGPMRAAMAFARNLEQQGLLGAVRRIQVELYGSLGATGKGHGTDKAVMLGLEGEAPDAVDPDQIPQRLARIRETGTVRLLGQYPVAFNEKSDLLFQRKVLPYHSNGMRLTVFDASGAELVQADYYSVGGGFVVTGPEAAVDRLSNDDTCLPYPFNTGDGLLKLCATHRKPISDLMMSNEKAWLNEAQIRERLLNIWQVMQACVERGMHQEGIMPGGMKVRRRAANLYRQLTGEIPRQTPSMPVGTMEWVNLFALAVSEENAAGGRVVTAPTNGAAGIIPAVLHYYWKFCEGANEDGVIRFLLTAAAIAILYKENASLSGAEVGCQGEIGVACSMAAGALAEVLGGTPEQVENAAEIGMEHNLGLTCDPVGGLVQVPCIERNAMGSVKAINAARIALRGDGKHFVSLDKVIKTMRETGADMKTKYKETSRGGLAVNLIEC</sequence>
<feature type="domain" description="Serine dehydratase-like alpha subunit" evidence="12">
    <location>
        <begin position="187"/>
        <end position="453"/>
    </location>
</feature>
<dbReference type="InterPro" id="IPR005130">
    <property type="entry name" value="Ser_deHydtase-like_asu"/>
</dbReference>
<dbReference type="Gene3D" id="3.30.1330.90">
    <property type="entry name" value="D-3-phosphoglycerate dehydrogenase, domain 3"/>
    <property type="match status" value="1"/>
</dbReference>
<evidence type="ECO:0000256" key="6">
    <source>
        <dbReference type="ARBA" id="ARBA00022723"/>
    </source>
</evidence>
<dbReference type="EMBL" id="LUUJ01000124">
    <property type="protein sequence ID" value="OAI11141.1"/>
    <property type="molecule type" value="Genomic_DNA"/>
</dbReference>
<keyword evidence="7 11" id="KW-0408">Iron</keyword>
<evidence type="ECO:0000256" key="8">
    <source>
        <dbReference type="ARBA" id="ARBA00023014"/>
    </source>
</evidence>
<evidence type="ECO:0000313" key="14">
    <source>
        <dbReference type="EMBL" id="OAI11141.1"/>
    </source>
</evidence>
<dbReference type="NCBIfam" id="TIGR00720">
    <property type="entry name" value="sda_mono"/>
    <property type="match status" value="1"/>
</dbReference>
<evidence type="ECO:0000256" key="7">
    <source>
        <dbReference type="ARBA" id="ARBA00023004"/>
    </source>
</evidence>
<keyword evidence="8 11" id="KW-0411">Iron-sulfur</keyword>
<evidence type="ECO:0000259" key="13">
    <source>
        <dbReference type="Pfam" id="PF03315"/>
    </source>
</evidence>
<comment type="cofactor">
    <cofactor evidence="1 11">
        <name>[4Fe-4S] cluster</name>
        <dbReference type="ChEBI" id="CHEBI:49883"/>
    </cofactor>
</comment>
<comment type="caution">
    <text evidence="14">The sequence shown here is derived from an EMBL/GenBank/DDBJ whole genome shotgun (WGS) entry which is preliminary data.</text>
</comment>
<comment type="catalytic activity">
    <reaction evidence="10 11">
        <text>L-serine = pyruvate + NH4(+)</text>
        <dbReference type="Rhea" id="RHEA:19169"/>
        <dbReference type="ChEBI" id="CHEBI:15361"/>
        <dbReference type="ChEBI" id="CHEBI:28938"/>
        <dbReference type="ChEBI" id="CHEBI:33384"/>
        <dbReference type="EC" id="4.3.1.17"/>
    </reaction>
</comment>
<evidence type="ECO:0000256" key="4">
    <source>
        <dbReference type="ARBA" id="ARBA00022432"/>
    </source>
</evidence>
<keyword evidence="6 11" id="KW-0479">Metal-binding</keyword>
<dbReference type="Pfam" id="PF03313">
    <property type="entry name" value="SDH_alpha"/>
    <property type="match status" value="1"/>
</dbReference>
<keyword evidence="9 11" id="KW-0456">Lyase</keyword>
<dbReference type="Pfam" id="PF03315">
    <property type="entry name" value="SDH_beta"/>
    <property type="match status" value="1"/>
</dbReference>
<evidence type="ECO:0000256" key="3">
    <source>
        <dbReference type="ARBA" id="ARBA00008636"/>
    </source>
</evidence>
<gene>
    <name evidence="14" type="ORF">A1507_20825</name>
</gene>
<feature type="domain" description="Serine dehydratase beta chain" evidence="13">
    <location>
        <begin position="4"/>
        <end position="154"/>
    </location>
</feature>
<dbReference type="PANTHER" id="PTHR30182:SF1">
    <property type="entry name" value="L-SERINE DEHYDRATASE 1"/>
    <property type="match status" value="1"/>
</dbReference>
<dbReference type="RefSeq" id="WP_064042451.1">
    <property type="nucleotide sequence ID" value="NZ_LUUJ01000124.1"/>
</dbReference>
<evidence type="ECO:0000313" key="15">
    <source>
        <dbReference type="Proteomes" id="UP000077857"/>
    </source>
</evidence>
<evidence type="ECO:0000256" key="1">
    <source>
        <dbReference type="ARBA" id="ARBA00001966"/>
    </source>
</evidence>
<evidence type="ECO:0000256" key="10">
    <source>
        <dbReference type="ARBA" id="ARBA00049406"/>
    </source>
</evidence>
<keyword evidence="5 11" id="KW-0004">4Fe-4S</keyword>
<dbReference type="OrthoDB" id="9805537at2"/>
<dbReference type="GO" id="GO:0051539">
    <property type="term" value="F:4 iron, 4 sulfur cluster binding"/>
    <property type="evidence" value="ECO:0007669"/>
    <property type="project" value="UniProtKB-UniRule"/>
</dbReference>
<dbReference type="InterPro" id="IPR051318">
    <property type="entry name" value="Fe-S_L-Ser"/>
</dbReference>
<dbReference type="InterPro" id="IPR005131">
    <property type="entry name" value="Ser_deHydtase_bsu"/>
</dbReference>
<evidence type="ECO:0000256" key="5">
    <source>
        <dbReference type="ARBA" id="ARBA00022485"/>
    </source>
</evidence>
<proteinExistence type="inferred from homology"/>
<evidence type="ECO:0000256" key="2">
    <source>
        <dbReference type="ARBA" id="ARBA00004742"/>
    </source>
</evidence>
<dbReference type="FunFam" id="3.30.1330.90:FF:000001">
    <property type="entry name" value="L-serine ammonia-lyase 1"/>
    <property type="match status" value="1"/>
</dbReference>
<dbReference type="InterPro" id="IPR029009">
    <property type="entry name" value="ASB_dom_sf"/>
</dbReference>
<dbReference type="EC" id="4.3.1.17" evidence="11"/>
<evidence type="ECO:0000259" key="12">
    <source>
        <dbReference type="Pfam" id="PF03313"/>
    </source>
</evidence>
<dbReference type="GO" id="GO:0006094">
    <property type="term" value="P:gluconeogenesis"/>
    <property type="evidence" value="ECO:0007669"/>
    <property type="project" value="UniProtKB-KW"/>
</dbReference>
<dbReference type="SUPFAM" id="SSF143548">
    <property type="entry name" value="Serine metabolism enzymes domain"/>
    <property type="match status" value="1"/>
</dbReference>
<keyword evidence="4 11" id="KW-0312">Gluconeogenesis</keyword>
<dbReference type="InterPro" id="IPR004644">
    <property type="entry name" value="Fe-S_L-Ser_mono"/>
</dbReference>
<comment type="pathway">
    <text evidence="2">Carbohydrate biosynthesis; gluconeogenesis.</text>
</comment>
<organism evidence="14 15">
    <name type="scientific">Methylomonas koyamae</name>
    <dbReference type="NCBI Taxonomy" id="702114"/>
    <lineage>
        <taxon>Bacteria</taxon>
        <taxon>Pseudomonadati</taxon>
        <taxon>Pseudomonadota</taxon>
        <taxon>Gammaproteobacteria</taxon>
        <taxon>Methylococcales</taxon>
        <taxon>Methylococcaceae</taxon>
        <taxon>Methylomonas</taxon>
    </lineage>
</organism>
<dbReference type="GO" id="GO:0046872">
    <property type="term" value="F:metal ion binding"/>
    <property type="evidence" value="ECO:0007669"/>
    <property type="project" value="UniProtKB-KW"/>
</dbReference>
<protein>
    <recommendedName>
        <fullName evidence="11">L-serine dehydratase</fullName>
        <ecNumber evidence="11">4.3.1.17</ecNumber>
    </recommendedName>
</protein>
<dbReference type="Proteomes" id="UP000077857">
    <property type="component" value="Unassembled WGS sequence"/>
</dbReference>
<dbReference type="PANTHER" id="PTHR30182">
    <property type="entry name" value="L-SERINE DEHYDRATASE"/>
    <property type="match status" value="1"/>
</dbReference>
<name>A0A177MZV3_9GAMM</name>
<dbReference type="GO" id="GO:0003941">
    <property type="term" value="F:L-serine ammonia-lyase activity"/>
    <property type="evidence" value="ECO:0007669"/>
    <property type="project" value="UniProtKB-UniRule"/>
</dbReference>
<comment type="similarity">
    <text evidence="3 11">Belongs to the iron-sulfur dependent L-serine dehydratase family.</text>
</comment>